<dbReference type="GO" id="GO:0008270">
    <property type="term" value="F:zinc ion binding"/>
    <property type="evidence" value="ECO:0007669"/>
    <property type="project" value="UniProtKB-KW"/>
</dbReference>
<evidence type="ECO:0000259" key="9">
    <source>
        <dbReference type="PROSITE" id="PS50157"/>
    </source>
</evidence>
<evidence type="ECO:0000256" key="6">
    <source>
        <dbReference type="ARBA" id="ARBA00023242"/>
    </source>
</evidence>
<evidence type="ECO:0000256" key="1">
    <source>
        <dbReference type="ARBA" id="ARBA00004123"/>
    </source>
</evidence>
<feature type="region of interest" description="Disordered" evidence="8">
    <location>
        <begin position="263"/>
        <end position="388"/>
    </location>
</feature>
<reference evidence="10" key="1">
    <citation type="submission" date="2020-11" db="EMBL/GenBank/DDBJ databases">
        <title>Kefir isolates.</title>
        <authorList>
            <person name="Marcisauskas S."/>
            <person name="Kim Y."/>
            <person name="Blasche S."/>
        </authorList>
    </citation>
    <scope>NUCLEOTIDE SEQUENCE</scope>
    <source>
        <strain evidence="10">Olga-1</strain>
    </source>
</reference>
<feature type="region of interest" description="Disordered" evidence="8">
    <location>
        <begin position="1"/>
        <end position="23"/>
    </location>
</feature>
<dbReference type="FunFam" id="3.30.160.60:FF:000202">
    <property type="entry name" value="Zinc finger protein 574"/>
    <property type="match status" value="1"/>
</dbReference>
<dbReference type="PROSITE" id="PS50157">
    <property type="entry name" value="ZINC_FINGER_C2H2_2"/>
    <property type="match status" value="1"/>
</dbReference>
<dbReference type="GO" id="GO:0032502">
    <property type="term" value="P:developmental process"/>
    <property type="evidence" value="ECO:0007669"/>
    <property type="project" value="UniProtKB-ARBA"/>
</dbReference>
<evidence type="ECO:0000256" key="5">
    <source>
        <dbReference type="ARBA" id="ARBA00022833"/>
    </source>
</evidence>
<dbReference type="EMBL" id="PUHW01000077">
    <property type="protein sequence ID" value="KAG0689480.1"/>
    <property type="molecule type" value="Genomic_DNA"/>
</dbReference>
<evidence type="ECO:0000256" key="2">
    <source>
        <dbReference type="ARBA" id="ARBA00022723"/>
    </source>
</evidence>
<dbReference type="AlphaFoldDB" id="A0A9P7BGP6"/>
<keyword evidence="3" id="KW-0677">Repeat</keyword>
<keyword evidence="11" id="KW-1185">Reference proteome</keyword>
<feature type="compositionally biased region" description="Acidic residues" evidence="8">
    <location>
        <begin position="316"/>
        <end position="344"/>
    </location>
</feature>
<feature type="domain" description="C2H2-type" evidence="9">
    <location>
        <begin position="398"/>
        <end position="425"/>
    </location>
</feature>
<evidence type="ECO:0000256" key="3">
    <source>
        <dbReference type="ARBA" id="ARBA00022737"/>
    </source>
</evidence>
<keyword evidence="5" id="KW-0862">Zinc</keyword>
<proteinExistence type="predicted"/>
<dbReference type="PROSITE" id="PS00028">
    <property type="entry name" value="ZINC_FINGER_C2H2_1"/>
    <property type="match status" value="1"/>
</dbReference>
<dbReference type="PANTHER" id="PTHR16515">
    <property type="entry name" value="PR DOMAIN ZINC FINGER PROTEIN"/>
    <property type="match status" value="1"/>
</dbReference>
<feature type="compositionally biased region" description="Low complexity" evidence="8">
    <location>
        <begin position="154"/>
        <end position="170"/>
    </location>
</feature>
<comment type="caution">
    <text evidence="10">The sequence shown here is derived from an EMBL/GenBank/DDBJ whole genome shotgun (WGS) entry which is preliminary data.</text>
</comment>
<feature type="compositionally biased region" description="Low complexity" evidence="8">
    <location>
        <begin position="1"/>
        <end position="20"/>
    </location>
</feature>
<organism evidence="10 11">
    <name type="scientific">Pichia californica</name>
    <dbReference type="NCBI Taxonomy" id="460514"/>
    <lineage>
        <taxon>Eukaryota</taxon>
        <taxon>Fungi</taxon>
        <taxon>Dikarya</taxon>
        <taxon>Ascomycota</taxon>
        <taxon>Saccharomycotina</taxon>
        <taxon>Pichiomycetes</taxon>
        <taxon>Pichiales</taxon>
        <taxon>Pichiaceae</taxon>
        <taxon>Pichia</taxon>
    </lineage>
</organism>
<evidence type="ECO:0000313" key="11">
    <source>
        <dbReference type="Proteomes" id="UP000697127"/>
    </source>
</evidence>
<dbReference type="PANTHER" id="PTHR16515:SF66">
    <property type="entry name" value="C2H2-TYPE DOMAIN-CONTAINING PROTEIN"/>
    <property type="match status" value="1"/>
</dbReference>
<dbReference type="GO" id="GO:0005634">
    <property type="term" value="C:nucleus"/>
    <property type="evidence" value="ECO:0007669"/>
    <property type="project" value="UniProtKB-SubCell"/>
</dbReference>
<keyword evidence="6" id="KW-0539">Nucleus</keyword>
<evidence type="ECO:0000256" key="4">
    <source>
        <dbReference type="ARBA" id="ARBA00022771"/>
    </source>
</evidence>
<feature type="region of interest" description="Disordered" evidence="8">
    <location>
        <begin position="153"/>
        <end position="174"/>
    </location>
</feature>
<dbReference type="OrthoDB" id="8922241at2759"/>
<feature type="compositionally biased region" description="Basic and acidic residues" evidence="8">
    <location>
        <begin position="301"/>
        <end position="315"/>
    </location>
</feature>
<keyword evidence="2" id="KW-0479">Metal-binding</keyword>
<evidence type="ECO:0000256" key="7">
    <source>
        <dbReference type="PROSITE-ProRule" id="PRU00042"/>
    </source>
</evidence>
<comment type="subcellular location">
    <subcellularLocation>
        <location evidence="1">Nucleus</location>
    </subcellularLocation>
</comment>
<dbReference type="InterPro" id="IPR036236">
    <property type="entry name" value="Znf_C2H2_sf"/>
</dbReference>
<keyword evidence="4 7" id="KW-0863">Zinc-finger</keyword>
<dbReference type="SUPFAM" id="SSF57667">
    <property type="entry name" value="beta-beta-alpha zinc fingers"/>
    <property type="match status" value="1"/>
</dbReference>
<feature type="compositionally biased region" description="Acidic residues" evidence="8">
    <location>
        <begin position="275"/>
        <end position="289"/>
    </location>
</feature>
<name>A0A9P7BGP6_9ASCO</name>
<sequence length="473" mass="53956">MDFNNESNNNTTTLNNDTSNGGKSEKELLQILNSQRPDQNNQNVSLINTNITDEDVAFLKAANEVIKIHQNNVDPTIRDILNRLQYSNSPHGGMPISMQYLKSIGATENDNDLRERMSLLSTNDAYDNKSDNVSSRHDSIISQISDYNNRDHLNFNNNHNNNNNTNTNNNESTSGYIVPLFTENPLRNPPTNYDFPQFSLDIFKNNEDIQINSNNNSNDNNNIKNQRTNQQSHFQNLNSGISNNSLDSQNKISSLLNYPIFPVNHSNNNGFNNDIDNEEEEEEEEEVDDNDMKGRGRGRGGKREREEVKIQRENDRDEEDDEEDEEEEEGYGEDEDDDEEEEEEGRGGGGGGGGEYDNDKNGPGYMGDRRHSANNKKSRKISNQSEEVDNNGEILRNFKCSNCGISFKRSSDLKRHEKIHLKVPPNICPLCHKGFARKDALKRHVDTLTCKRNRMRLLKQLEEEKNGGLLNHM</sequence>
<dbReference type="Proteomes" id="UP000697127">
    <property type="component" value="Unassembled WGS sequence"/>
</dbReference>
<evidence type="ECO:0000313" key="10">
    <source>
        <dbReference type="EMBL" id="KAG0689480.1"/>
    </source>
</evidence>
<accession>A0A9P7BGP6</accession>
<dbReference type="Gene3D" id="3.30.160.60">
    <property type="entry name" value="Classic Zinc Finger"/>
    <property type="match status" value="2"/>
</dbReference>
<evidence type="ECO:0000256" key="8">
    <source>
        <dbReference type="SAM" id="MobiDB-lite"/>
    </source>
</evidence>
<gene>
    <name evidence="10" type="ORF">C6P40_004938</name>
</gene>
<dbReference type="Pfam" id="PF00096">
    <property type="entry name" value="zf-C2H2"/>
    <property type="match status" value="2"/>
</dbReference>
<dbReference type="GO" id="GO:0010468">
    <property type="term" value="P:regulation of gene expression"/>
    <property type="evidence" value="ECO:0007669"/>
    <property type="project" value="TreeGrafter"/>
</dbReference>
<dbReference type="SMART" id="SM00355">
    <property type="entry name" value="ZnF_C2H2"/>
    <property type="match status" value="2"/>
</dbReference>
<dbReference type="InterPro" id="IPR013087">
    <property type="entry name" value="Znf_C2H2_type"/>
</dbReference>
<protein>
    <recommendedName>
        <fullName evidence="9">C2H2-type domain-containing protein</fullName>
    </recommendedName>
</protein>
<dbReference type="InterPro" id="IPR050331">
    <property type="entry name" value="Zinc_finger"/>
</dbReference>